<dbReference type="Proteomes" id="UP000034531">
    <property type="component" value="Unassembled WGS sequence"/>
</dbReference>
<name>A0A0G0UDD3_9BACT</name>
<dbReference type="Gene3D" id="1.10.10.10">
    <property type="entry name" value="Winged helix-like DNA-binding domain superfamily/Winged helix DNA-binding domain"/>
    <property type="match status" value="1"/>
</dbReference>
<evidence type="ECO:0000313" key="2">
    <source>
        <dbReference type="EMBL" id="KKR48142.1"/>
    </source>
</evidence>
<dbReference type="InterPro" id="IPR036388">
    <property type="entry name" value="WH-like_DNA-bd_sf"/>
</dbReference>
<dbReference type="GO" id="GO:0003700">
    <property type="term" value="F:DNA-binding transcription factor activity"/>
    <property type="evidence" value="ECO:0007669"/>
    <property type="project" value="InterPro"/>
</dbReference>
<comment type="caution">
    <text evidence="2">The sequence shown here is derived from an EMBL/GenBank/DDBJ whole genome shotgun (WGS) entry which is preliminary data.</text>
</comment>
<dbReference type="EMBL" id="LBYI01000047">
    <property type="protein sequence ID" value="KKR48142.1"/>
    <property type="molecule type" value="Genomic_DNA"/>
</dbReference>
<dbReference type="InterPro" id="IPR013324">
    <property type="entry name" value="RNA_pol_sigma_r3/r4-like"/>
</dbReference>
<organism evidence="2 3">
    <name type="scientific">Candidatus Curtissbacteria bacterium GW2011_GWA1_40_16</name>
    <dbReference type="NCBI Taxonomy" id="1618405"/>
    <lineage>
        <taxon>Bacteria</taxon>
        <taxon>Candidatus Curtissiibacteriota</taxon>
    </lineage>
</organism>
<gene>
    <name evidence="2" type="ORF">UT84_C0047G0001</name>
</gene>
<sequence>MATIDSKLLTQGVKDLVKILQPRNRDIISRRFGLKTGSSETLESIGSGYNITRERVRQIEAFSLAHLTRSVPNISIISRTIDSAKSALSQ</sequence>
<reference evidence="2 3" key="1">
    <citation type="journal article" date="2015" name="Nature">
        <title>rRNA introns, odd ribosomes, and small enigmatic genomes across a large radiation of phyla.</title>
        <authorList>
            <person name="Brown C.T."/>
            <person name="Hug L.A."/>
            <person name="Thomas B.C."/>
            <person name="Sharon I."/>
            <person name="Castelle C.J."/>
            <person name="Singh A."/>
            <person name="Wilkins M.J."/>
            <person name="Williams K.H."/>
            <person name="Banfield J.F."/>
        </authorList>
    </citation>
    <scope>NUCLEOTIDE SEQUENCE [LARGE SCALE GENOMIC DNA]</scope>
</reference>
<dbReference type="InterPro" id="IPR007630">
    <property type="entry name" value="RNA_pol_sigma70_r4"/>
</dbReference>
<dbReference type="SUPFAM" id="SSF88659">
    <property type="entry name" value="Sigma3 and sigma4 domains of RNA polymerase sigma factors"/>
    <property type="match status" value="1"/>
</dbReference>
<feature type="non-terminal residue" evidence="2">
    <location>
        <position position="90"/>
    </location>
</feature>
<feature type="domain" description="RNA polymerase sigma-70 region 4" evidence="1">
    <location>
        <begin position="19"/>
        <end position="67"/>
    </location>
</feature>
<evidence type="ECO:0000259" key="1">
    <source>
        <dbReference type="Pfam" id="PF04545"/>
    </source>
</evidence>
<dbReference type="AlphaFoldDB" id="A0A0G0UDD3"/>
<accession>A0A0G0UDD3</accession>
<dbReference type="Pfam" id="PF04545">
    <property type="entry name" value="Sigma70_r4"/>
    <property type="match status" value="1"/>
</dbReference>
<dbReference type="PANTHER" id="PTHR30603:SF47">
    <property type="entry name" value="RNA POLYMERASE SIGMA FACTOR SIGD, CHLOROPLASTIC"/>
    <property type="match status" value="1"/>
</dbReference>
<dbReference type="GO" id="GO:0006352">
    <property type="term" value="P:DNA-templated transcription initiation"/>
    <property type="evidence" value="ECO:0007669"/>
    <property type="project" value="InterPro"/>
</dbReference>
<evidence type="ECO:0000313" key="3">
    <source>
        <dbReference type="Proteomes" id="UP000034531"/>
    </source>
</evidence>
<dbReference type="PANTHER" id="PTHR30603">
    <property type="entry name" value="RNA POLYMERASE SIGMA FACTOR RPO"/>
    <property type="match status" value="1"/>
</dbReference>
<proteinExistence type="predicted"/>
<dbReference type="InterPro" id="IPR050239">
    <property type="entry name" value="Sigma-70_RNA_pol_init_factors"/>
</dbReference>
<protein>
    <recommendedName>
        <fullName evidence="1">RNA polymerase sigma-70 region 4 domain-containing protein</fullName>
    </recommendedName>
</protein>